<dbReference type="InterPro" id="IPR013655">
    <property type="entry name" value="PAS_fold_3"/>
</dbReference>
<evidence type="ECO:0000259" key="2">
    <source>
        <dbReference type="PROSITE" id="PS50113"/>
    </source>
</evidence>
<dbReference type="RefSeq" id="WP_244270117.1">
    <property type="nucleotide sequence ID" value="NZ_CYHE01000026.1"/>
</dbReference>
<name>A0A0K6ICL6_9HYPH</name>
<protein>
    <submittedName>
        <fullName evidence="3">PAS domain S-box</fullName>
    </submittedName>
</protein>
<evidence type="ECO:0000313" key="4">
    <source>
        <dbReference type="Proteomes" id="UP000183900"/>
    </source>
</evidence>
<reference evidence="4" key="1">
    <citation type="submission" date="2015-08" db="EMBL/GenBank/DDBJ databases">
        <authorList>
            <person name="Varghese N."/>
        </authorList>
    </citation>
    <scope>NUCLEOTIDE SEQUENCE [LARGE SCALE GENOMIC DNA]</scope>
    <source>
        <strain evidence="4">DSM 23407</strain>
    </source>
</reference>
<dbReference type="AlphaFoldDB" id="A0A0K6ICL6"/>
<accession>A0A0K6ICL6</accession>
<organism evidence="3 4">
    <name type="scientific">Pannonibacter indicus</name>
    <dbReference type="NCBI Taxonomy" id="466044"/>
    <lineage>
        <taxon>Bacteria</taxon>
        <taxon>Pseudomonadati</taxon>
        <taxon>Pseudomonadota</taxon>
        <taxon>Alphaproteobacteria</taxon>
        <taxon>Hyphomicrobiales</taxon>
        <taxon>Stappiaceae</taxon>
        <taxon>Pannonibacter</taxon>
    </lineage>
</organism>
<dbReference type="InterPro" id="IPR000014">
    <property type="entry name" value="PAS"/>
</dbReference>
<dbReference type="NCBIfam" id="TIGR00229">
    <property type="entry name" value="sensory_box"/>
    <property type="match status" value="1"/>
</dbReference>
<dbReference type="Proteomes" id="UP000183900">
    <property type="component" value="Unassembled WGS sequence"/>
</dbReference>
<dbReference type="CDD" id="cd00130">
    <property type="entry name" value="PAS"/>
    <property type="match status" value="1"/>
</dbReference>
<feature type="domain" description="PAS" evidence="1">
    <location>
        <begin position="21"/>
        <end position="58"/>
    </location>
</feature>
<sequence>MLTHISLSKSKLDAIGRSQAIIEFDTEGRIVTANQNFLDAMGYTLAEIIGKHHSLFVPAKEVNTPAYKEFWRNLAAGKWSSGEFRRIAKDGRDVWILASYNPVIGRGGRVTGVIKVAG</sequence>
<dbReference type="PANTHER" id="PTHR24422:SF10">
    <property type="entry name" value="CHEMOTAXIS PROTEIN METHYLTRANSFERASE 2"/>
    <property type="match status" value="1"/>
</dbReference>
<proteinExistence type="predicted"/>
<dbReference type="EMBL" id="CYHE01000026">
    <property type="protein sequence ID" value="CUB01047.1"/>
    <property type="molecule type" value="Genomic_DNA"/>
</dbReference>
<dbReference type="InterPro" id="IPR000700">
    <property type="entry name" value="PAS-assoc_C"/>
</dbReference>
<dbReference type="SUPFAM" id="SSF55785">
    <property type="entry name" value="PYP-like sensor domain (PAS domain)"/>
    <property type="match status" value="1"/>
</dbReference>
<keyword evidence="4" id="KW-1185">Reference proteome</keyword>
<evidence type="ECO:0000313" key="3">
    <source>
        <dbReference type="EMBL" id="CUB01047.1"/>
    </source>
</evidence>
<dbReference type="PANTHER" id="PTHR24422">
    <property type="entry name" value="CHEMOTAXIS PROTEIN METHYLTRANSFERASE"/>
    <property type="match status" value="1"/>
</dbReference>
<gene>
    <name evidence="3" type="ORF">Ga0061067_12620</name>
</gene>
<evidence type="ECO:0000259" key="1">
    <source>
        <dbReference type="PROSITE" id="PS50112"/>
    </source>
</evidence>
<dbReference type="Gene3D" id="3.30.450.20">
    <property type="entry name" value="PAS domain"/>
    <property type="match status" value="1"/>
</dbReference>
<dbReference type="InterPro" id="IPR035965">
    <property type="entry name" value="PAS-like_dom_sf"/>
</dbReference>
<dbReference type="PROSITE" id="PS50113">
    <property type="entry name" value="PAC"/>
    <property type="match status" value="1"/>
</dbReference>
<dbReference type="PROSITE" id="PS50112">
    <property type="entry name" value="PAS"/>
    <property type="match status" value="1"/>
</dbReference>
<dbReference type="Pfam" id="PF08447">
    <property type="entry name" value="PAS_3"/>
    <property type="match status" value="1"/>
</dbReference>
<dbReference type="InterPro" id="IPR050903">
    <property type="entry name" value="Bact_Chemotaxis_MeTrfase"/>
</dbReference>
<feature type="domain" description="PAC" evidence="2">
    <location>
        <begin position="80"/>
        <end position="118"/>
    </location>
</feature>